<dbReference type="InterPro" id="IPR014003">
    <property type="entry name" value="BBS5_PH"/>
</dbReference>
<keyword evidence="4" id="KW-0963">Cytoplasm</keyword>
<evidence type="ECO:0000313" key="10">
    <source>
        <dbReference type="EMBL" id="GAA51564.1"/>
    </source>
</evidence>
<comment type="similarity">
    <text evidence="3">Belongs to the BBS5 family.</text>
</comment>
<dbReference type="AlphaFoldDB" id="G7YF31"/>
<keyword evidence="11" id="KW-1185">Reference proteome</keyword>
<accession>G7YF31</accession>
<keyword evidence="7" id="KW-0966">Cell projection</keyword>
<evidence type="ECO:0000256" key="2">
    <source>
        <dbReference type="ARBA" id="ARBA00004245"/>
    </source>
</evidence>
<keyword evidence="6" id="KW-0206">Cytoskeleton</keyword>
<keyword evidence="5" id="KW-0969">Cilium</keyword>
<dbReference type="SMART" id="SM00683">
    <property type="entry name" value="DM16"/>
    <property type="match status" value="1"/>
</dbReference>
<dbReference type="EMBL" id="DF143169">
    <property type="protein sequence ID" value="GAA51564.1"/>
    <property type="molecule type" value="Genomic_DNA"/>
</dbReference>
<dbReference type="PANTHER" id="PTHR21351">
    <property type="entry name" value="BARDET-BIEDL SYNDROME PROTEIN 5"/>
    <property type="match status" value="1"/>
</dbReference>
<feature type="domain" description="BBSome complex member BBS5 PH" evidence="9">
    <location>
        <begin position="410"/>
        <end position="468"/>
    </location>
</feature>
<evidence type="ECO:0000256" key="3">
    <source>
        <dbReference type="ARBA" id="ARBA00005822"/>
    </source>
</evidence>
<organism evidence="10 11">
    <name type="scientific">Clonorchis sinensis</name>
    <name type="common">Chinese liver fluke</name>
    <dbReference type="NCBI Taxonomy" id="79923"/>
    <lineage>
        <taxon>Eukaryota</taxon>
        <taxon>Metazoa</taxon>
        <taxon>Spiralia</taxon>
        <taxon>Lophotrochozoa</taxon>
        <taxon>Platyhelminthes</taxon>
        <taxon>Trematoda</taxon>
        <taxon>Digenea</taxon>
        <taxon>Opisthorchiida</taxon>
        <taxon>Opisthorchiata</taxon>
        <taxon>Opisthorchiidae</taxon>
        <taxon>Clonorchis</taxon>
    </lineage>
</organism>
<dbReference type="GO" id="GO:0034464">
    <property type="term" value="C:BBSome"/>
    <property type="evidence" value="ECO:0007669"/>
    <property type="project" value="InterPro"/>
</dbReference>
<dbReference type="Proteomes" id="UP000008909">
    <property type="component" value="Unassembled WGS sequence"/>
</dbReference>
<protein>
    <submittedName>
        <fullName evidence="10">Bardet-Biedl syndrome 5 protein homolog</fullName>
    </submittedName>
</protein>
<dbReference type="GO" id="GO:0060271">
    <property type="term" value="P:cilium assembly"/>
    <property type="evidence" value="ECO:0007669"/>
    <property type="project" value="TreeGrafter"/>
</dbReference>
<evidence type="ECO:0000259" key="9">
    <source>
        <dbReference type="SMART" id="SM00683"/>
    </source>
</evidence>
<evidence type="ECO:0000313" key="11">
    <source>
        <dbReference type="Proteomes" id="UP000008909"/>
    </source>
</evidence>
<feature type="compositionally biased region" description="Acidic residues" evidence="8">
    <location>
        <begin position="588"/>
        <end position="603"/>
    </location>
</feature>
<feature type="region of interest" description="Disordered" evidence="8">
    <location>
        <begin position="583"/>
        <end position="605"/>
    </location>
</feature>
<dbReference type="InterPro" id="IPR006606">
    <property type="entry name" value="BBL5"/>
</dbReference>
<evidence type="ECO:0000256" key="1">
    <source>
        <dbReference type="ARBA" id="ARBA00004138"/>
    </source>
</evidence>
<dbReference type="GO" id="GO:0032266">
    <property type="term" value="F:phosphatidylinositol-3-phosphate binding"/>
    <property type="evidence" value="ECO:0007669"/>
    <property type="project" value="TreeGrafter"/>
</dbReference>
<evidence type="ECO:0000256" key="7">
    <source>
        <dbReference type="ARBA" id="ARBA00023273"/>
    </source>
</evidence>
<proteinExistence type="inferred from homology"/>
<dbReference type="PANTHER" id="PTHR21351:SF0">
    <property type="entry name" value="BARDET-BIEDL SYNDROME 5 PROTEIN"/>
    <property type="match status" value="1"/>
</dbReference>
<name>G7YF31_CLOSI</name>
<dbReference type="GO" id="GO:0036064">
    <property type="term" value="C:ciliary basal body"/>
    <property type="evidence" value="ECO:0007669"/>
    <property type="project" value="TreeGrafter"/>
</dbReference>
<sequence>MFFCENYANVRYSATWCKVYCVYEHWFLSEGRGLEKITYPGYHYRNSTQQTKQGCRRCKRWSLDQHLPLNGERFAHVSFGGGSSDVFFVHGVNGQEDTTVVDTKKAKTLEAAHRFGVILNQRTFYFYVRVTLRTEPDRLILSNVDGRIKNVLLVKHVEDTKRDHSASVRKSVQSETGRAKTMTNLPYGYLEIRRKRVLAIFVFKQNTVSFFNQTVTRSGAVSHMYSEFRKPTLTTQQNKLTSHPILKEYNCALAPTPLRFPLHFLPISTHHLRSRQSSIGLKKTENGINDRSGSPISIRCRNMVTIHNQSTQDHTAQRRSASASNKPKLIGHVTEHKLVKKPAAEDSRFRQNPQFPIDALNQEHQDEIGFTLMTRCIAASSNMDKLDALWQDNIIRFDVGGRDLILRAGETLIEKLYPVEDTKGNSGGKGTLRITNLRLIWVAENTQRINLLHQISRGFSESLHIIARSFGTRYEFIFTPLTKRNVQLFAILLPVYKAYDSSRLYRELKLRACLLENMKLILLPGERKYDELDGVWSLTTDQCGGYLLGFRTDPIDKLTDIQKQLISLWQLYNKNPIFGEELSHEEHEDPVDNPQDETDDDLQEAPVDRGDVLSYYLTENSKDTRDRPIYSEELGVAIESLPEGYTLEDLWTIFPKNNETMRENPIHP</sequence>
<evidence type="ECO:0000256" key="4">
    <source>
        <dbReference type="ARBA" id="ARBA00022490"/>
    </source>
</evidence>
<reference evidence="10" key="1">
    <citation type="journal article" date="2011" name="Genome Biol.">
        <title>The draft genome of the carcinogenic human liver fluke Clonorchis sinensis.</title>
        <authorList>
            <person name="Wang X."/>
            <person name="Chen W."/>
            <person name="Huang Y."/>
            <person name="Sun J."/>
            <person name="Men J."/>
            <person name="Liu H."/>
            <person name="Luo F."/>
            <person name="Guo L."/>
            <person name="Lv X."/>
            <person name="Deng C."/>
            <person name="Zhou C."/>
            <person name="Fan Y."/>
            <person name="Li X."/>
            <person name="Huang L."/>
            <person name="Hu Y."/>
            <person name="Liang C."/>
            <person name="Hu X."/>
            <person name="Xu J."/>
            <person name="Yu X."/>
        </authorList>
    </citation>
    <scope>NUCLEOTIDE SEQUENCE [LARGE SCALE GENOMIC DNA]</scope>
    <source>
        <strain evidence="10">Henan</strain>
    </source>
</reference>
<comment type="subcellular location">
    <subcellularLocation>
        <location evidence="1">Cell projection</location>
        <location evidence="1">Cilium</location>
    </subcellularLocation>
    <subcellularLocation>
        <location evidence="2">Cytoplasm</location>
        <location evidence="2">Cytoskeleton</location>
    </subcellularLocation>
</comment>
<evidence type="ECO:0000256" key="5">
    <source>
        <dbReference type="ARBA" id="ARBA00023069"/>
    </source>
</evidence>
<evidence type="ECO:0000256" key="8">
    <source>
        <dbReference type="SAM" id="MobiDB-lite"/>
    </source>
</evidence>
<dbReference type="Pfam" id="PF07289">
    <property type="entry name" value="BBL5"/>
    <property type="match status" value="1"/>
</dbReference>
<evidence type="ECO:0000256" key="6">
    <source>
        <dbReference type="ARBA" id="ARBA00023212"/>
    </source>
</evidence>
<reference key="2">
    <citation type="submission" date="2011-10" db="EMBL/GenBank/DDBJ databases">
        <title>The genome and transcriptome sequence of Clonorchis sinensis provide insights into the carcinogenic liver fluke.</title>
        <authorList>
            <person name="Wang X."/>
            <person name="Huang Y."/>
            <person name="Chen W."/>
            <person name="Liu H."/>
            <person name="Guo L."/>
            <person name="Chen Y."/>
            <person name="Luo F."/>
            <person name="Zhou W."/>
            <person name="Sun J."/>
            <person name="Mao Q."/>
            <person name="Liang P."/>
            <person name="Zhou C."/>
            <person name="Tian Y."/>
            <person name="Men J."/>
            <person name="Lv X."/>
            <person name="Huang L."/>
            <person name="Zhou J."/>
            <person name="Hu Y."/>
            <person name="Li R."/>
            <person name="Zhang F."/>
            <person name="Lei H."/>
            <person name="Li X."/>
            <person name="Hu X."/>
            <person name="Liang C."/>
            <person name="Xu J."/>
            <person name="Wu Z."/>
            <person name="Yu X."/>
        </authorList>
    </citation>
    <scope>NUCLEOTIDE SEQUENCE</scope>
    <source>
        <strain>Henan</strain>
    </source>
</reference>
<gene>
    <name evidence="10" type="ORF">CLF_106385</name>
</gene>